<dbReference type="InterPro" id="IPR011009">
    <property type="entry name" value="Kinase-like_dom_sf"/>
</dbReference>
<dbReference type="PANTHER" id="PTHR21310">
    <property type="entry name" value="AMINOGLYCOSIDE PHOSPHOTRANSFERASE-RELATED-RELATED"/>
    <property type="match status" value="1"/>
</dbReference>
<organism evidence="2 3">
    <name type="scientific">Brevibacillus centrosporus</name>
    <dbReference type="NCBI Taxonomy" id="54910"/>
    <lineage>
        <taxon>Bacteria</taxon>
        <taxon>Bacillati</taxon>
        <taxon>Bacillota</taxon>
        <taxon>Bacilli</taxon>
        <taxon>Bacillales</taxon>
        <taxon>Paenibacillaceae</taxon>
        <taxon>Brevibacillus</taxon>
    </lineage>
</organism>
<evidence type="ECO:0000313" key="2">
    <source>
        <dbReference type="EMBL" id="SFJ79786.1"/>
    </source>
</evidence>
<proteinExistence type="predicted"/>
<dbReference type="STRING" id="1884381.SAMN05518846_105307"/>
<dbReference type="InterPro" id="IPR051678">
    <property type="entry name" value="AGP_Transferase"/>
</dbReference>
<keyword evidence="2" id="KW-0808">Transferase</keyword>
<protein>
    <submittedName>
        <fullName evidence="2">Phosphotransferase enzyme family protein</fullName>
    </submittedName>
</protein>
<dbReference type="Pfam" id="PF01636">
    <property type="entry name" value="APH"/>
    <property type="match status" value="1"/>
</dbReference>
<accession>A0A1I3UD25</accession>
<name>A0A1I3UD25_9BACL</name>
<dbReference type="GO" id="GO:0016740">
    <property type="term" value="F:transferase activity"/>
    <property type="evidence" value="ECO:0007669"/>
    <property type="project" value="UniProtKB-KW"/>
</dbReference>
<dbReference type="Proteomes" id="UP000198915">
    <property type="component" value="Unassembled WGS sequence"/>
</dbReference>
<dbReference type="Gene3D" id="3.30.200.20">
    <property type="entry name" value="Phosphorylase Kinase, domain 1"/>
    <property type="match status" value="1"/>
</dbReference>
<gene>
    <name evidence="2" type="ORF">SAMN05518846_105307</name>
</gene>
<reference evidence="3" key="1">
    <citation type="submission" date="2016-10" db="EMBL/GenBank/DDBJ databases">
        <authorList>
            <person name="Varghese N."/>
            <person name="Submissions S."/>
        </authorList>
    </citation>
    <scope>NUCLEOTIDE SEQUENCE [LARGE SCALE GENOMIC DNA]</scope>
    <source>
        <strain evidence="3">OK042</strain>
    </source>
</reference>
<dbReference type="PANTHER" id="PTHR21310:SF15">
    <property type="entry name" value="AMINOGLYCOSIDE PHOSPHOTRANSFERASE DOMAIN-CONTAINING PROTEIN"/>
    <property type="match status" value="1"/>
</dbReference>
<keyword evidence="3" id="KW-1185">Reference proteome</keyword>
<evidence type="ECO:0000313" key="3">
    <source>
        <dbReference type="Proteomes" id="UP000198915"/>
    </source>
</evidence>
<dbReference type="SUPFAM" id="SSF56112">
    <property type="entry name" value="Protein kinase-like (PK-like)"/>
    <property type="match status" value="1"/>
</dbReference>
<dbReference type="InterPro" id="IPR002575">
    <property type="entry name" value="Aminoglycoside_PTrfase"/>
</dbReference>
<sequence>MVFRFPRTDSAKRTLQIEQRILPALRPTLPIPIPHFVYESSPTDEIPYVAYPLIQGDPLMPVTLRSILKFQQERLACQLGEFLTALHSFPLEKAFPTTLDSSGTIKTWQRIHEKITRTAFPYMDPHLVAWTDHVFTDFLTDSNYFLFSPCLLHNDFKPDHILYNSRQKAISGVIDFGSMWAGDPAYDFVGLHSAYGKEFATEVIRHYGAPIDQAFFKRINEFYLKVMSFWKLLYGIEANDPRMIQSALEKLRFIAKKDRA</sequence>
<dbReference type="EMBL" id="FORT01000005">
    <property type="protein sequence ID" value="SFJ79786.1"/>
    <property type="molecule type" value="Genomic_DNA"/>
</dbReference>
<feature type="domain" description="Aminoglycoside phosphotransferase" evidence="1">
    <location>
        <begin position="1"/>
        <end position="208"/>
    </location>
</feature>
<evidence type="ECO:0000259" key="1">
    <source>
        <dbReference type="Pfam" id="PF01636"/>
    </source>
</evidence>
<dbReference type="AlphaFoldDB" id="A0A1I3UD25"/>
<dbReference type="Gene3D" id="3.90.1200.10">
    <property type="match status" value="1"/>
</dbReference>